<name>A0AAW0CAC1_9AGAR</name>
<evidence type="ECO:0000313" key="1">
    <source>
        <dbReference type="EMBL" id="KAK7035863.1"/>
    </source>
</evidence>
<gene>
    <name evidence="1" type="ORF">R3P38DRAFT_2909424</name>
</gene>
<comment type="caution">
    <text evidence="1">The sequence shown here is derived from an EMBL/GenBank/DDBJ whole genome shotgun (WGS) entry which is preliminary data.</text>
</comment>
<organism evidence="1 2">
    <name type="scientific">Favolaschia claudopus</name>
    <dbReference type="NCBI Taxonomy" id="2862362"/>
    <lineage>
        <taxon>Eukaryota</taxon>
        <taxon>Fungi</taxon>
        <taxon>Dikarya</taxon>
        <taxon>Basidiomycota</taxon>
        <taxon>Agaricomycotina</taxon>
        <taxon>Agaricomycetes</taxon>
        <taxon>Agaricomycetidae</taxon>
        <taxon>Agaricales</taxon>
        <taxon>Marasmiineae</taxon>
        <taxon>Mycenaceae</taxon>
        <taxon>Favolaschia</taxon>
    </lineage>
</organism>
<sequence length="272" mass="30948">MVKKRLDAFKYPVLTLPYDITSEIFINFLPPYPECPPLVGRLSPLWRAVQLDGEKIPRSINLRNIWLSRAGKYALSVRVDAYCNGDEPLRKAKDLLAAILPYRTRWEHADLGIENAMDGFDGKLDFSDAPLLRSVELNVCAAEGIKLPWTQLTSFELYNTYLDGCVEYLQKATNLQHCYLSLCEIGDSDDEYEPTIPRIELAHLESLIVTGDFPNRSSRLLHFPDIEKRLQAATSAYSGRRKVCADVSYRKAFPLTQFVFDAENSDDEDSET</sequence>
<protein>
    <submittedName>
        <fullName evidence="1">F-box domain-containing protein</fullName>
    </submittedName>
</protein>
<evidence type="ECO:0000313" key="2">
    <source>
        <dbReference type="Proteomes" id="UP001362999"/>
    </source>
</evidence>
<dbReference type="EMBL" id="JAWWNJ010000019">
    <property type="protein sequence ID" value="KAK7035863.1"/>
    <property type="molecule type" value="Genomic_DNA"/>
</dbReference>
<proteinExistence type="predicted"/>
<dbReference type="Proteomes" id="UP001362999">
    <property type="component" value="Unassembled WGS sequence"/>
</dbReference>
<reference evidence="1 2" key="1">
    <citation type="journal article" date="2024" name="J Genomics">
        <title>Draft genome sequencing and assembly of Favolaschia claudopus CIRM-BRFM 2984 isolated from oak limbs.</title>
        <authorList>
            <person name="Navarro D."/>
            <person name="Drula E."/>
            <person name="Chaduli D."/>
            <person name="Cazenave R."/>
            <person name="Ahrendt S."/>
            <person name="Wang J."/>
            <person name="Lipzen A."/>
            <person name="Daum C."/>
            <person name="Barry K."/>
            <person name="Grigoriev I.V."/>
            <person name="Favel A."/>
            <person name="Rosso M.N."/>
            <person name="Martin F."/>
        </authorList>
    </citation>
    <scope>NUCLEOTIDE SEQUENCE [LARGE SCALE GENOMIC DNA]</scope>
    <source>
        <strain evidence="1 2">CIRM-BRFM 2984</strain>
    </source>
</reference>
<keyword evidence="2" id="KW-1185">Reference proteome</keyword>
<accession>A0AAW0CAC1</accession>
<dbReference type="AlphaFoldDB" id="A0AAW0CAC1"/>